<dbReference type="EMBL" id="CP009961">
    <property type="protein sequence ID" value="AKG38749.1"/>
    <property type="molecule type" value="Genomic_DNA"/>
</dbReference>
<keyword evidence="1" id="KW-0472">Membrane</keyword>
<proteinExistence type="predicted"/>
<dbReference type="RefSeq" id="WP_052884208.1">
    <property type="nucleotide sequence ID" value="NZ_CP009961.1"/>
</dbReference>
<sequence>MNIGVYVLFLGFILFIVGLFLMFIEMKSKETGGKVETGAVVIIGPVPIVFGSNRAIAKDLMIFALVLTLMVFLAYVLMVVWR</sequence>
<dbReference type="PATRIC" id="fig|1550241.5.peg.1043"/>
<keyword evidence="3" id="KW-1185">Reference proteome</keyword>
<dbReference type="Proteomes" id="UP000067434">
    <property type="component" value="Chromosome"/>
</dbReference>
<dbReference type="InterPro" id="IPR002849">
    <property type="entry name" value="DUF131"/>
</dbReference>
<evidence type="ECO:0000313" key="2">
    <source>
        <dbReference type="EMBL" id="AKG38749.1"/>
    </source>
</evidence>
<gene>
    <name evidence="2" type="ORF">MA03_04945</name>
</gene>
<dbReference type="Pfam" id="PF01998">
    <property type="entry name" value="DUF131"/>
    <property type="match status" value="1"/>
</dbReference>
<evidence type="ECO:0000256" key="1">
    <source>
        <dbReference type="SAM" id="Phobius"/>
    </source>
</evidence>
<dbReference type="AlphaFoldDB" id="A0A0F7FHI1"/>
<dbReference type="HOGENOM" id="CLU_149108_3_1_2"/>
<accession>A0A0F7FHI1</accession>
<protein>
    <recommendedName>
        <fullName evidence="4">TIGR00304 family protein</fullName>
    </recommendedName>
</protein>
<dbReference type="GeneID" id="25401554"/>
<evidence type="ECO:0000313" key="3">
    <source>
        <dbReference type="Proteomes" id="UP000067434"/>
    </source>
</evidence>
<feature type="transmembrane region" description="Helical" evidence="1">
    <location>
        <begin position="6"/>
        <end position="24"/>
    </location>
</feature>
<organism evidence="2 3">
    <name type="scientific">Infirmifilum uzonense</name>
    <dbReference type="NCBI Taxonomy" id="1550241"/>
    <lineage>
        <taxon>Archaea</taxon>
        <taxon>Thermoproteota</taxon>
        <taxon>Thermoprotei</taxon>
        <taxon>Thermofilales</taxon>
        <taxon>Thermofilaceae</taxon>
        <taxon>Infirmifilum</taxon>
    </lineage>
</organism>
<dbReference type="NCBIfam" id="TIGR00304">
    <property type="entry name" value="TIGR00304 family membrane protein"/>
    <property type="match status" value="1"/>
</dbReference>
<feature type="transmembrane region" description="Helical" evidence="1">
    <location>
        <begin position="60"/>
        <end position="81"/>
    </location>
</feature>
<evidence type="ECO:0008006" key="4">
    <source>
        <dbReference type="Google" id="ProtNLM"/>
    </source>
</evidence>
<reference evidence="2 3" key="1">
    <citation type="journal article" date="2015" name="Stand. Genomic Sci.">
        <title>Complete genome sequence of and proposal of Thermofilum uzonense sp. nov. a novel hyperthermophilic crenarchaeon and emended description of the genus Thermofilum.</title>
        <authorList>
            <person name="Toshchakov S.V."/>
            <person name="Korzhenkov A.A."/>
            <person name="Samarov N.I."/>
            <person name="Mazunin I.O."/>
            <person name="Mozhey O.I."/>
            <person name="Shmyr I.S."/>
            <person name="Derbikova K.S."/>
            <person name="Taranov E.A."/>
            <person name="Dominova I.N."/>
            <person name="Bonch-Osmolovskaya E.A."/>
            <person name="Patrushev M.V."/>
            <person name="Podosokorskaya O.A."/>
            <person name="Kublanov I.V."/>
        </authorList>
    </citation>
    <scope>NUCLEOTIDE SEQUENCE [LARGE SCALE GENOMIC DNA]</scope>
    <source>
        <strain evidence="2 3">1807-2</strain>
    </source>
</reference>
<dbReference type="KEGG" id="thf:MA03_04945"/>
<name>A0A0F7FHI1_9CREN</name>
<keyword evidence="1" id="KW-1133">Transmembrane helix</keyword>
<keyword evidence="1" id="KW-0812">Transmembrane</keyword>